<proteinExistence type="predicted"/>
<sequence>MPRIGEPFGVPRPVDLLPSGVARRSEVAALTSTSTVGRWLARGELLLVAPGVVALPGRADSWAVRAQAAMLYADAPLSHLSALSAAGLVRRTAGPLHVTVGLGRCLRDARDVVVHRSGRRLATIRSDGLEVVEPARSLVDAWWWAWSPVRNGRAAAERPLVRQAVVEAVRTRVVRVSGVRRESDRMPRHPGRAELVALLELVAGGCQSELEVFGVRHVLPGPPGVPAYVQQHRVVLPDGRAAELDAAWPEARVAVELDGAAFHGSREARERDLRRDSALAALGWVVLRFSYARLVGDPAGCRREIVAVLRHRLADR</sequence>
<dbReference type="InterPro" id="IPR049468">
    <property type="entry name" value="Restrct_endonuc-II-like_dom"/>
</dbReference>
<keyword evidence="3" id="KW-1185">Reference proteome</keyword>
<dbReference type="Proteomes" id="UP000198589">
    <property type="component" value="Unassembled WGS sequence"/>
</dbReference>
<protein>
    <recommendedName>
        <fullName evidence="1">Restriction endonuclease type II-like domain-containing protein</fullName>
    </recommendedName>
</protein>
<gene>
    <name evidence="2" type="ORF">SAMN05216574_103161</name>
</gene>
<evidence type="ECO:0000259" key="1">
    <source>
        <dbReference type="Pfam" id="PF18741"/>
    </source>
</evidence>
<organism evidence="2 3">
    <name type="scientific">Blastococcus tunisiensis</name>
    <dbReference type="NCBI Taxonomy" id="1798228"/>
    <lineage>
        <taxon>Bacteria</taxon>
        <taxon>Bacillati</taxon>
        <taxon>Actinomycetota</taxon>
        <taxon>Actinomycetes</taxon>
        <taxon>Geodermatophilales</taxon>
        <taxon>Geodermatophilaceae</taxon>
        <taxon>Blastococcus</taxon>
    </lineage>
</organism>
<dbReference type="EMBL" id="FOND01000003">
    <property type="protein sequence ID" value="SFE35970.1"/>
    <property type="molecule type" value="Genomic_DNA"/>
</dbReference>
<accession>A0A1I1ZZR8</accession>
<dbReference type="Pfam" id="PF18741">
    <property type="entry name" value="MTES_1575"/>
    <property type="match status" value="1"/>
</dbReference>
<dbReference type="STRING" id="1798228.SAMN05216574_103161"/>
<dbReference type="AlphaFoldDB" id="A0A1I1ZZR8"/>
<reference evidence="3" key="1">
    <citation type="submission" date="2016-10" db="EMBL/GenBank/DDBJ databases">
        <authorList>
            <person name="Varghese N."/>
            <person name="Submissions S."/>
        </authorList>
    </citation>
    <scope>NUCLEOTIDE SEQUENCE [LARGE SCALE GENOMIC DNA]</scope>
    <source>
        <strain evidence="3">DSM 46838</strain>
    </source>
</reference>
<name>A0A1I1ZZR8_9ACTN</name>
<feature type="domain" description="Restriction endonuclease type II-like" evidence="1">
    <location>
        <begin position="250"/>
        <end position="308"/>
    </location>
</feature>
<evidence type="ECO:0000313" key="2">
    <source>
        <dbReference type="EMBL" id="SFE35970.1"/>
    </source>
</evidence>
<dbReference type="Gene3D" id="3.40.960.10">
    <property type="entry name" value="VSR Endonuclease"/>
    <property type="match status" value="1"/>
</dbReference>
<dbReference type="SUPFAM" id="SSF52980">
    <property type="entry name" value="Restriction endonuclease-like"/>
    <property type="match status" value="1"/>
</dbReference>
<dbReference type="InterPro" id="IPR011335">
    <property type="entry name" value="Restrct_endonuc-II-like"/>
</dbReference>
<evidence type="ECO:0000313" key="3">
    <source>
        <dbReference type="Proteomes" id="UP000198589"/>
    </source>
</evidence>